<gene>
    <name evidence="2" type="ORF">GCM10009422_17670</name>
</gene>
<dbReference type="Pfam" id="PF01663">
    <property type="entry name" value="Phosphodiest"/>
    <property type="match status" value="1"/>
</dbReference>
<accession>A0ABP3S3Z9</accession>
<keyword evidence="1" id="KW-0732">Signal</keyword>
<dbReference type="SUPFAM" id="SSF53649">
    <property type="entry name" value="Alkaline phosphatase-like"/>
    <property type="match status" value="1"/>
</dbReference>
<dbReference type="Proteomes" id="UP001501352">
    <property type="component" value="Unassembled WGS sequence"/>
</dbReference>
<dbReference type="RefSeq" id="WP_343792828.1">
    <property type="nucleotide sequence ID" value="NZ_BAAAGA010000004.1"/>
</dbReference>
<dbReference type="CDD" id="cd16018">
    <property type="entry name" value="Enpp"/>
    <property type="match status" value="1"/>
</dbReference>
<dbReference type="InterPro" id="IPR017850">
    <property type="entry name" value="Alkaline_phosphatase_core_sf"/>
</dbReference>
<dbReference type="EMBL" id="BAAAGA010000004">
    <property type="protein sequence ID" value="GAA0622187.1"/>
    <property type="molecule type" value="Genomic_DNA"/>
</dbReference>
<reference evidence="3" key="1">
    <citation type="journal article" date="2019" name="Int. J. Syst. Evol. Microbiol.">
        <title>The Global Catalogue of Microorganisms (GCM) 10K type strain sequencing project: providing services to taxonomists for standard genome sequencing and annotation.</title>
        <authorList>
            <consortium name="The Broad Institute Genomics Platform"/>
            <consortium name="The Broad Institute Genome Sequencing Center for Infectious Disease"/>
            <person name="Wu L."/>
            <person name="Ma J."/>
        </authorList>
    </citation>
    <scope>NUCLEOTIDE SEQUENCE [LARGE SCALE GENOMIC DNA]</scope>
    <source>
        <strain evidence="3">JCM 12928</strain>
    </source>
</reference>
<dbReference type="PANTHER" id="PTHR10151:SF120">
    <property type="entry name" value="BIS(5'-ADENOSYL)-TRIPHOSPHATASE"/>
    <property type="match status" value="1"/>
</dbReference>
<organism evidence="2 3">
    <name type="scientific">Brevundimonas kwangchunensis</name>
    <dbReference type="NCBI Taxonomy" id="322163"/>
    <lineage>
        <taxon>Bacteria</taxon>
        <taxon>Pseudomonadati</taxon>
        <taxon>Pseudomonadota</taxon>
        <taxon>Alphaproteobacteria</taxon>
        <taxon>Caulobacterales</taxon>
        <taxon>Caulobacteraceae</taxon>
        <taxon>Brevundimonas</taxon>
    </lineage>
</organism>
<comment type="caution">
    <text evidence="2">The sequence shown here is derived from an EMBL/GenBank/DDBJ whole genome shotgun (WGS) entry which is preliminary data.</text>
</comment>
<dbReference type="PANTHER" id="PTHR10151">
    <property type="entry name" value="ECTONUCLEOTIDE PYROPHOSPHATASE/PHOSPHODIESTERASE"/>
    <property type="match status" value="1"/>
</dbReference>
<dbReference type="Gene3D" id="3.40.720.10">
    <property type="entry name" value="Alkaline Phosphatase, subunit A"/>
    <property type="match status" value="1"/>
</dbReference>
<evidence type="ECO:0000313" key="3">
    <source>
        <dbReference type="Proteomes" id="UP001501352"/>
    </source>
</evidence>
<name>A0ABP3S3Z9_9CAUL</name>
<keyword evidence="3" id="KW-1185">Reference proteome</keyword>
<dbReference type="InterPro" id="IPR002591">
    <property type="entry name" value="Phosphodiest/P_Trfase"/>
</dbReference>
<sequence>MILRRLFPILAALAVVTMASSVAAQAPQRPVIMIGIDGFRADYLERGLTPTIAQLAQEGVHAEGGMKPSWPSVTFPNFYTLATGMHPDHHGLVYNTMRDPELPGRTFTLRNRAEVMDRVWYDAGEPIWVTAENAGLRTATMFWPGSEAPIRGVRPTYWLPFEQSVPTMARVNMLLGWMTLPPEERPQLATLYFDVLDTAGHNFGPDAPETNAVLVDVDNAVKALLDGLAARNIEADIVIVSDHGMAAVSGEHVTFLDDHVDPTAISVVAYGPVVSLNPVAGREAEVEAALLGEKPHLQCWRKGEIPERLSYGTNPRIPAIICLSETGWTTGTRERTDPARIRGGAHGFDNAAPEMQALFVAHGPAFGRGVALTDMDSVDVQPLLARLLGLTAPAGDGQADDTAAAMAAPTP</sequence>
<feature type="chain" id="PRO_5045551214" evidence="1">
    <location>
        <begin position="24"/>
        <end position="411"/>
    </location>
</feature>
<dbReference type="Gene3D" id="3.30.1360.180">
    <property type="match status" value="1"/>
</dbReference>
<evidence type="ECO:0000313" key="2">
    <source>
        <dbReference type="EMBL" id="GAA0622187.1"/>
    </source>
</evidence>
<evidence type="ECO:0000256" key="1">
    <source>
        <dbReference type="SAM" id="SignalP"/>
    </source>
</evidence>
<protein>
    <submittedName>
        <fullName evidence="2">Ectonucleotide pyrophosphatase/phosphodiesterase</fullName>
    </submittedName>
</protein>
<proteinExistence type="predicted"/>
<feature type="signal peptide" evidence="1">
    <location>
        <begin position="1"/>
        <end position="23"/>
    </location>
</feature>